<proteinExistence type="predicted"/>
<protein>
    <submittedName>
        <fullName evidence="1">Uncharacterized protein</fullName>
    </submittedName>
</protein>
<gene>
    <name evidence="1" type="ORF">SAMN02910417_02109</name>
</gene>
<reference evidence="1 2" key="1">
    <citation type="submission" date="2016-10" db="EMBL/GenBank/DDBJ databases">
        <authorList>
            <person name="de Groot N.N."/>
        </authorList>
    </citation>
    <scope>NUCLEOTIDE SEQUENCE [LARGE SCALE GENOMIC DNA]</scope>
    <source>
        <strain evidence="1 2">DSM 3217</strain>
    </source>
</reference>
<dbReference type="STRING" id="1732.SAMN02910417_02109"/>
<name>A0A1G6C5G4_EUBOX</name>
<accession>A0A1G6C5G4</accession>
<dbReference type="Proteomes" id="UP000199228">
    <property type="component" value="Unassembled WGS sequence"/>
</dbReference>
<dbReference type="AlphaFoldDB" id="A0A1G6C5G4"/>
<keyword evidence="2" id="KW-1185">Reference proteome</keyword>
<dbReference type="RefSeq" id="WP_176762375.1">
    <property type="nucleotide sequence ID" value="NZ_FMXR01000015.1"/>
</dbReference>
<evidence type="ECO:0000313" key="1">
    <source>
        <dbReference type="EMBL" id="SDB28018.1"/>
    </source>
</evidence>
<evidence type="ECO:0000313" key="2">
    <source>
        <dbReference type="Proteomes" id="UP000199228"/>
    </source>
</evidence>
<organism evidence="1 2">
    <name type="scientific">Eubacterium oxidoreducens</name>
    <dbReference type="NCBI Taxonomy" id="1732"/>
    <lineage>
        <taxon>Bacteria</taxon>
        <taxon>Bacillati</taxon>
        <taxon>Bacillota</taxon>
        <taxon>Clostridia</taxon>
        <taxon>Eubacteriales</taxon>
        <taxon>Eubacteriaceae</taxon>
        <taxon>Eubacterium</taxon>
    </lineage>
</organism>
<sequence length="51" mass="5785">MRVKVKPIQPTPALSGIDAKRIIAEVKKVPSKEAIDRNKRMLEKVRKAMSK</sequence>
<dbReference type="EMBL" id="FMXR01000015">
    <property type="protein sequence ID" value="SDB28018.1"/>
    <property type="molecule type" value="Genomic_DNA"/>
</dbReference>